<name>A0ACC2NYE5_9HYME</name>
<evidence type="ECO:0000313" key="2">
    <source>
        <dbReference type="Proteomes" id="UP001239111"/>
    </source>
</evidence>
<gene>
    <name evidence="1" type="ORF">QAD02_011412</name>
</gene>
<proteinExistence type="predicted"/>
<reference evidence="1" key="1">
    <citation type="submission" date="2023-04" db="EMBL/GenBank/DDBJ databases">
        <title>A chromosome-level genome assembly of the parasitoid wasp Eretmocerus hayati.</title>
        <authorList>
            <person name="Zhong Y."/>
            <person name="Liu S."/>
            <person name="Liu Y."/>
        </authorList>
    </citation>
    <scope>NUCLEOTIDE SEQUENCE</scope>
    <source>
        <strain evidence="1">ZJU_SS_LIU_2023</strain>
    </source>
</reference>
<evidence type="ECO:0000313" key="1">
    <source>
        <dbReference type="EMBL" id="KAJ8675626.1"/>
    </source>
</evidence>
<protein>
    <submittedName>
        <fullName evidence="1">Uncharacterized protein</fullName>
    </submittedName>
</protein>
<dbReference type="EMBL" id="CM056742">
    <property type="protein sequence ID" value="KAJ8675626.1"/>
    <property type="molecule type" value="Genomic_DNA"/>
</dbReference>
<accession>A0ACC2NYE5</accession>
<keyword evidence="2" id="KW-1185">Reference proteome</keyword>
<organism evidence="1 2">
    <name type="scientific">Eretmocerus hayati</name>
    <dbReference type="NCBI Taxonomy" id="131215"/>
    <lineage>
        <taxon>Eukaryota</taxon>
        <taxon>Metazoa</taxon>
        <taxon>Ecdysozoa</taxon>
        <taxon>Arthropoda</taxon>
        <taxon>Hexapoda</taxon>
        <taxon>Insecta</taxon>
        <taxon>Pterygota</taxon>
        <taxon>Neoptera</taxon>
        <taxon>Endopterygota</taxon>
        <taxon>Hymenoptera</taxon>
        <taxon>Apocrita</taxon>
        <taxon>Proctotrupomorpha</taxon>
        <taxon>Chalcidoidea</taxon>
        <taxon>Aphelinidae</taxon>
        <taxon>Aphelininae</taxon>
        <taxon>Eretmocerus</taxon>
    </lineage>
</organism>
<dbReference type="Proteomes" id="UP001239111">
    <property type="component" value="Chromosome 2"/>
</dbReference>
<comment type="caution">
    <text evidence="1">The sequence shown here is derived from an EMBL/GenBank/DDBJ whole genome shotgun (WGS) entry which is preliminary data.</text>
</comment>
<sequence>MPKILSNRNSNVATLMESLMKRMSKNPALDRCKRLFVTGLREVSNSKDHIYRSENYPLYATEYATLIRELNVDTELFQTQGQNFHETISELLDKYNAVDVYTDKSPDSVSVGSACISHKSWGSSRGTPHISEDSLLVYVRKLFLDDGYVASFIKAQLSMTKACIEALDDVDIGSYVNVNSFMRTASKTHKPKKARILTAEQIHNFRNIAQDEEYFLIKVISIIGLIGCCRKSELVYLSMKYLTVSERSILIDIPAEVTKTNTPNTFSIVGPFYVIIKRYLHARRNIDNDRFFLLYRNGTFIDSACGDRTIGSVPKTVAEFLGLPEPERDTSHSIRRSSATVYAESGCTDTELKLHGRWKSTSCASGYLEDTDYRRHKVSALITNAIPPQQANENQTITVQSNHQNFFQKQPKNLCHILYLNKLHALLLL</sequence>